<evidence type="ECO:0000313" key="2">
    <source>
        <dbReference type="Proteomes" id="UP000294743"/>
    </source>
</evidence>
<keyword evidence="2" id="KW-1185">Reference proteome</keyword>
<dbReference type="RefSeq" id="WP_134168621.1">
    <property type="nucleotide sequence ID" value="NZ_SODD01000008.1"/>
</dbReference>
<dbReference type="EMBL" id="SODD01000008">
    <property type="protein sequence ID" value="TDW24678.1"/>
    <property type="molecule type" value="Genomic_DNA"/>
</dbReference>
<dbReference type="OrthoDB" id="9840490at2"/>
<comment type="caution">
    <text evidence="1">The sequence shown here is derived from an EMBL/GenBank/DDBJ whole genome shotgun (WGS) entry which is preliminary data.</text>
</comment>
<accession>A0A4R8A5A6</accession>
<protein>
    <submittedName>
        <fullName evidence="1">Uncharacterized protein</fullName>
    </submittedName>
</protein>
<organism evidence="1 2">
    <name type="scientific">Breznakia blatticola</name>
    <dbReference type="NCBI Taxonomy" id="1754012"/>
    <lineage>
        <taxon>Bacteria</taxon>
        <taxon>Bacillati</taxon>
        <taxon>Bacillota</taxon>
        <taxon>Erysipelotrichia</taxon>
        <taxon>Erysipelotrichales</taxon>
        <taxon>Erysipelotrichaceae</taxon>
        <taxon>Breznakia</taxon>
    </lineage>
</organism>
<proteinExistence type="predicted"/>
<sequence length="111" mass="12234">MELVLPKHYVAVDNKLEHFAQGYWTHTGHAQWTYTITKTDCKNISWWLSVGSTVSSAIAYFCAAAAPYASAISTVLGGAAKVFKSGANGNGIRVYFHTMAWGRTPRWASYL</sequence>
<reference evidence="1 2" key="1">
    <citation type="submission" date="2019-03" db="EMBL/GenBank/DDBJ databases">
        <title>Genomic Encyclopedia of Type Strains, Phase IV (KMG-IV): sequencing the most valuable type-strain genomes for metagenomic binning, comparative biology and taxonomic classification.</title>
        <authorList>
            <person name="Goeker M."/>
        </authorList>
    </citation>
    <scope>NUCLEOTIDE SEQUENCE [LARGE SCALE GENOMIC DNA]</scope>
    <source>
        <strain evidence="1 2">DSM 28867</strain>
    </source>
</reference>
<name>A0A4R8A5A6_9FIRM</name>
<dbReference type="AlphaFoldDB" id="A0A4R8A5A6"/>
<dbReference type="Proteomes" id="UP000294743">
    <property type="component" value="Unassembled WGS sequence"/>
</dbReference>
<evidence type="ECO:0000313" key="1">
    <source>
        <dbReference type="EMBL" id="TDW24678.1"/>
    </source>
</evidence>
<gene>
    <name evidence="1" type="ORF">EDD63_10831</name>
</gene>